<dbReference type="Pfam" id="PF07540">
    <property type="entry name" value="NOC3p"/>
    <property type="match status" value="1"/>
</dbReference>
<dbReference type="OMA" id="HLMPREG"/>
<dbReference type="GO" id="GO:0006270">
    <property type="term" value="P:DNA replication initiation"/>
    <property type="evidence" value="ECO:0007669"/>
    <property type="project" value="TreeGrafter"/>
</dbReference>
<gene>
    <name evidence="2" type="ORF">VICG_01041</name>
</gene>
<sequence length="448" mass="53204">MVEVEKKRIAEICTKIINEPEKNINEVSILLQANKDKGVLFLSLTKVFKNIAPLYRIRLHSNKVKHKNENLSITEFDRTLFKQYNLFVKEICNSDSAESYKSAAELLKSLDHFNFSDRIVAKVLLGTTRSHSVAMHCTEALVDRIKNDQVGDTISIIVDRCLDYRFSHYIVKAMLESQYLQKCVEIRIEKECYYEKESIEKRKKEKLEKPGKGFFSKKFLVDKKERKDEKQRLQLQKETKMQEKYELNSINEKTYIKTVNAMQRLYFTILKDQDKVHFEDTFIGVRKYIRIIRKEFHEGLYTLLLDAIKIADVGAALEGILTIFEIYKDCGYDFKRVINVLFQMAYPFNYSLTAELVQKFCSCVRHMFLDIVQSKMRAIVFTQRLMHCRIIKYVPELDRLIKDLEVKYNLEFTDFDMRYQTLEDLNASDVDRITIKPFYEYFLFKKIR</sequence>
<dbReference type="GO" id="GO:0005730">
    <property type="term" value="C:nucleolus"/>
    <property type="evidence" value="ECO:0007669"/>
    <property type="project" value="TreeGrafter"/>
</dbReference>
<organism evidence="2 3">
    <name type="scientific">Vittaforma corneae (strain ATCC 50505)</name>
    <name type="common">Microsporidian parasite</name>
    <name type="synonym">Nosema corneum</name>
    <dbReference type="NCBI Taxonomy" id="993615"/>
    <lineage>
        <taxon>Eukaryota</taxon>
        <taxon>Fungi</taxon>
        <taxon>Fungi incertae sedis</taxon>
        <taxon>Microsporidia</taxon>
        <taxon>Nosematidae</taxon>
        <taxon>Vittaforma</taxon>
    </lineage>
</organism>
<evidence type="ECO:0000313" key="2">
    <source>
        <dbReference type="EMBL" id="ELA41857.1"/>
    </source>
</evidence>
<dbReference type="OrthoDB" id="10263597at2759"/>
<accession>L2GNF9</accession>
<dbReference type="PANTHER" id="PTHR14428:SF5">
    <property type="entry name" value="NUCLEOLAR COMPLEX PROTEIN 3 HOMOLOG"/>
    <property type="match status" value="1"/>
</dbReference>
<feature type="domain" description="Nucleolar complex-associated protein 3 N-terminal" evidence="1">
    <location>
        <begin position="5"/>
        <end position="87"/>
    </location>
</feature>
<dbReference type="PANTHER" id="PTHR14428">
    <property type="entry name" value="NUCLEOLAR COMPLEX PROTEIN 3"/>
    <property type="match status" value="1"/>
</dbReference>
<dbReference type="HOGENOM" id="CLU_611398_0_0_1"/>
<evidence type="ECO:0000313" key="3">
    <source>
        <dbReference type="Proteomes" id="UP000011082"/>
    </source>
</evidence>
<dbReference type="STRING" id="993615.L2GNF9"/>
<reference evidence="3" key="1">
    <citation type="submission" date="2011-05" db="EMBL/GenBank/DDBJ databases">
        <title>The genome sequence of Vittaforma corneae strain ATCC 50505.</title>
        <authorList>
            <consortium name="The Broad Institute Genome Sequencing Platform"/>
            <person name="Cuomo C."/>
            <person name="Didier E."/>
            <person name="Bowers L."/>
            <person name="Young S.K."/>
            <person name="Zeng Q."/>
            <person name="Gargeya S."/>
            <person name="Fitzgerald M."/>
            <person name="Haas B."/>
            <person name="Abouelleil A."/>
            <person name="Alvarado L."/>
            <person name="Arachchi H.M."/>
            <person name="Berlin A."/>
            <person name="Chapman S.B."/>
            <person name="Gearin G."/>
            <person name="Goldberg J."/>
            <person name="Griggs A."/>
            <person name="Gujja S."/>
            <person name="Hansen M."/>
            <person name="Heiman D."/>
            <person name="Howarth C."/>
            <person name="Larimer J."/>
            <person name="Lui A."/>
            <person name="MacDonald P.J.P."/>
            <person name="McCowen C."/>
            <person name="Montmayeur A."/>
            <person name="Murphy C."/>
            <person name="Neiman D."/>
            <person name="Pearson M."/>
            <person name="Priest M."/>
            <person name="Roberts A."/>
            <person name="Saif S."/>
            <person name="Shea T."/>
            <person name="Sisk P."/>
            <person name="Stolte C."/>
            <person name="Sykes S."/>
            <person name="Wortman J."/>
            <person name="Nusbaum C."/>
            <person name="Birren B."/>
        </authorList>
    </citation>
    <scope>NUCLEOTIDE SEQUENCE [LARGE SCALE GENOMIC DNA]</scope>
    <source>
        <strain evidence="3">ATCC 50505</strain>
    </source>
</reference>
<dbReference type="GO" id="GO:0003682">
    <property type="term" value="F:chromatin binding"/>
    <property type="evidence" value="ECO:0007669"/>
    <property type="project" value="TreeGrafter"/>
</dbReference>
<dbReference type="EMBL" id="JH370137">
    <property type="protein sequence ID" value="ELA41857.1"/>
    <property type="molecule type" value="Genomic_DNA"/>
</dbReference>
<dbReference type="InterPro" id="IPR011501">
    <property type="entry name" value="Noc3_N"/>
</dbReference>
<dbReference type="InterPro" id="IPR016903">
    <property type="entry name" value="Nucleolar_cplx-assoc_3"/>
</dbReference>
<evidence type="ECO:0000259" key="1">
    <source>
        <dbReference type="Pfam" id="PF07540"/>
    </source>
</evidence>
<name>L2GNF9_VITCO</name>
<dbReference type="Proteomes" id="UP000011082">
    <property type="component" value="Unassembled WGS sequence"/>
</dbReference>
<dbReference type="RefSeq" id="XP_007604487.1">
    <property type="nucleotide sequence ID" value="XM_007604425.1"/>
</dbReference>
<dbReference type="AlphaFoldDB" id="L2GNF9"/>
<keyword evidence="3" id="KW-1185">Reference proteome</keyword>
<proteinExistence type="predicted"/>
<protein>
    <recommendedName>
        <fullName evidence="1">Nucleolar complex-associated protein 3 N-terminal domain-containing protein</fullName>
    </recommendedName>
</protein>
<dbReference type="InParanoid" id="L2GNF9"/>
<dbReference type="VEuPathDB" id="MicrosporidiaDB:VICG_01041"/>
<dbReference type="GeneID" id="19881752"/>